<dbReference type="SMART" id="SM00173">
    <property type="entry name" value="RAS"/>
    <property type="match status" value="1"/>
</dbReference>
<dbReference type="PROSITE" id="PS51421">
    <property type="entry name" value="RAS"/>
    <property type="match status" value="1"/>
</dbReference>
<dbReference type="FunFam" id="3.40.50.300:FF:001129">
    <property type="entry name" value="ras-related protein Rab-44 isoform X2"/>
    <property type="match status" value="1"/>
</dbReference>
<dbReference type="PANTHER" id="PTHR47979">
    <property type="entry name" value="DRAB11-RELATED"/>
    <property type="match status" value="1"/>
</dbReference>
<dbReference type="SUPFAM" id="SSF52540">
    <property type="entry name" value="P-loop containing nucleoside triphosphate hydrolases"/>
    <property type="match status" value="1"/>
</dbReference>
<dbReference type="SMART" id="SM00175">
    <property type="entry name" value="RAB"/>
    <property type="match status" value="1"/>
</dbReference>
<evidence type="ECO:0000256" key="1">
    <source>
        <dbReference type="ARBA" id="ARBA00006270"/>
    </source>
</evidence>
<evidence type="ECO:0000313" key="5">
    <source>
        <dbReference type="EMBL" id="NDV37339.1"/>
    </source>
</evidence>
<dbReference type="InterPro" id="IPR027417">
    <property type="entry name" value="P-loop_NTPase"/>
</dbReference>
<evidence type="ECO:0000256" key="3">
    <source>
        <dbReference type="ARBA" id="ARBA00023134"/>
    </source>
</evidence>
<keyword evidence="2" id="KW-0547">Nucleotide-binding</keyword>
<dbReference type="CDD" id="cd00154">
    <property type="entry name" value="Rab"/>
    <property type="match status" value="1"/>
</dbReference>
<dbReference type="EMBL" id="GIBP01008370">
    <property type="protein sequence ID" value="NDV37339.1"/>
    <property type="molecule type" value="Transcribed_RNA"/>
</dbReference>
<dbReference type="GO" id="GO:0005525">
    <property type="term" value="F:GTP binding"/>
    <property type="evidence" value="ECO:0007669"/>
    <property type="project" value="UniProtKB-KW"/>
</dbReference>
<dbReference type="SMART" id="SM00176">
    <property type="entry name" value="RAN"/>
    <property type="match status" value="1"/>
</dbReference>
<comment type="similarity">
    <text evidence="1">Belongs to the small GTPase superfamily. Rab family.</text>
</comment>
<evidence type="ECO:0000256" key="2">
    <source>
        <dbReference type="ARBA" id="ARBA00022741"/>
    </source>
</evidence>
<dbReference type="NCBIfam" id="TIGR00231">
    <property type="entry name" value="small_GTP"/>
    <property type="match status" value="1"/>
</dbReference>
<organism evidence="5">
    <name type="scientific">Arcella intermedia</name>
    <dbReference type="NCBI Taxonomy" id="1963864"/>
    <lineage>
        <taxon>Eukaryota</taxon>
        <taxon>Amoebozoa</taxon>
        <taxon>Tubulinea</taxon>
        <taxon>Elardia</taxon>
        <taxon>Arcellinida</taxon>
        <taxon>Sphaerothecina</taxon>
        <taxon>Arcellidae</taxon>
        <taxon>Arcella</taxon>
    </lineage>
</organism>
<name>A0A6B2LJP4_9EUKA</name>
<dbReference type="SMART" id="SM00174">
    <property type="entry name" value="RHO"/>
    <property type="match status" value="1"/>
</dbReference>
<keyword evidence="4" id="KW-0449">Lipoprotein</keyword>
<dbReference type="InterPro" id="IPR005225">
    <property type="entry name" value="Small_GTP-bd"/>
</dbReference>
<dbReference type="PROSITE" id="PS51419">
    <property type="entry name" value="RAB"/>
    <property type="match status" value="1"/>
</dbReference>
<protein>
    <submittedName>
        <fullName evidence="5">Uncharacterized protein</fullName>
    </submittedName>
</protein>
<keyword evidence="3" id="KW-0342">GTP-binding</keyword>
<dbReference type="Gene3D" id="3.40.50.300">
    <property type="entry name" value="P-loop containing nucleotide triphosphate hydrolases"/>
    <property type="match status" value="1"/>
</dbReference>
<dbReference type="AlphaFoldDB" id="A0A6B2LJP4"/>
<reference evidence="5" key="1">
    <citation type="journal article" date="2020" name="J. Eukaryot. Microbiol.">
        <title>De novo Sequencing, Assembly and Annotation of the Transcriptome for the Free-Living Testate Amoeba Arcella intermedia.</title>
        <authorList>
            <person name="Ribeiro G.M."/>
            <person name="Porfirio-Sousa A.L."/>
            <person name="Maurer-Alcala X.X."/>
            <person name="Katz L.A."/>
            <person name="Lahr D.J.G."/>
        </authorList>
    </citation>
    <scope>NUCLEOTIDE SEQUENCE</scope>
</reference>
<evidence type="ECO:0000256" key="4">
    <source>
        <dbReference type="ARBA" id="ARBA00023288"/>
    </source>
</evidence>
<sequence length="186" mass="20791">MIGDSGVGKSSLVQRYSKNQVSSNHKPTVGVDWVIRDAEVQGTPIKVCLWDTAGQEKYNAITGSYFRASHGAILVYDVSSEDSFTHIQDWLTHLQKYTEPTCIKMLIGNKSDVPIRYVPTDRAINFAQDHELTFLETSALNDMNVSSAFDYLIGKIHESGKVRGQNFQKARMEPPKDGGRKCCTLM</sequence>
<dbReference type="InterPro" id="IPR001806">
    <property type="entry name" value="Small_GTPase"/>
</dbReference>
<accession>A0A6B2LJP4</accession>
<dbReference type="Pfam" id="PF00071">
    <property type="entry name" value="Ras"/>
    <property type="match status" value="1"/>
</dbReference>
<dbReference type="InterPro" id="IPR050209">
    <property type="entry name" value="Rab_GTPases_membrane_traffic"/>
</dbReference>
<dbReference type="GO" id="GO:0003924">
    <property type="term" value="F:GTPase activity"/>
    <property type="evidence" value="ECO:0007669"/>
    <property type="project" value="InterPro"/>
</dbReference>
<dbReference type="PRINTS" id="PR00449">
    <property type="entry name" value="RASTRNSFRMNG"/>
</dbReference>
<proteinExistence type="inferred from homology"/>